<keyword evidence="14" id="KW-1185">Reference proteome</keyword>
<feature type="transmembrane region" description="Helical" evidence="12">
    <location>
        <begin position="12"/>
        <end position="32"/>
    </location>
</feature>
<keyword evidence="7 10" id="KW-0408">Iron</keyword>
<evidence type="ECO:0000256" key="11">
    <source>
        <dbReference type="RuleBase" id="RU000461"/>
    </source>
</evidence>
<dbReference type="InterPro" id="IPR050182">
    <property type="entry name" value="Cytochrome_P450_fam2"/>
</dbReference>
<evidence type="ECO:0000256" key="5">
    <source>
        <dbReference type="ARBA" id="ARBA00022723"/>
    </source>
</evidence>
<evidence type="ECO:0000256" key="8">
    <source>
        <dbReference type="ARBA" id="ARBA00023033"/>
    </source>
</evidence>
<dbReference type="GO" id="GO:0005506">
    <property type="term" value="F:iron ion binding"/>
    <property type="evidence" value="ECO:0007669"/>
    <property type="project" value="InterPro"/>
</dbReference>
<dbReference type="PRINTS" id="PR00463">
    <property type="entry name" value="EP450I"/>
</dbReference>
<dbReference type="InterPro" id="IPR036396">
    <property type="entry name" value="Cyt_P450_sf"/>
</dbReference>
<feature type="binding site" description="axial binding residue" evidence="10">
    <location>
        <position position="447"/>
    </location>
    <ligand>
        <name>heme</name>
        <dbReference type="ChEBI" id="CHEBI:30413"/>
    </ligand>
    <ligandPart>
        <name>Fe</name>
        <dbReference type="ChEBI" id="CHEBI:18248"/>
    </ligandPart>
</feature>
<dbReference type="FunFam" id="1.10.630.10:FF:000004">
    <property type="entry name" value="cytochrome P450 2D15 isoform X1"/>
    <property type="match status" value="1"/>
</dbReference>
<dbReference type="GO" id="GO:0005737">
    <property type="term" value="C:cytoplasm"/>
    <property type="evidence" value="ECO:0007669"/>
    <property type="project" value="TreeGrafter"/>
</dbReference>
<dbReference type="PANTHER" id="PTHR24300">
    <property type="entry name" value="CYTOCHROME P450 508A4-RELATED"/>
    <property type="match status" value="1"/>
</dbReference>
<comment type="similarity">
    <text evidence="3 11">Belongs to the cytochrome P450 family.</text>
</comment>
<keyword evidence="12" id="KW-1133">Transmembrane helix</keyword>
<keyword evidence="9 12" id="KW-0472">Membrane</keyword>
<reference evidence="13" key="1">
    <citation type="thesis" date="2020" institute="ProQuest LLC" country="789 East Eisenhower Parkway, Ann Arbor, MI, USA">
        <title>Comparative Genomics and Chromosome Evolution.</title>
        <authorList>
            <person name="Mudd A.B."/>
        </authorList>
    </citation>
    <scope>NUCLEOTIDE SEQUENCE</scope>
    <source>
        <strain evidence="13">HN-11 Male</strain>
        <tissue evidence="13">Kidney and liver</tissue>
    </source>
</reference>
<gene>
    <name evidence="13" type="ORF">GDO78_012393</name>
</gene>
<dbReference type="PRINTS" id="PR01686">
    <property type="entry name" value="EP450ICYP2D"/>
</dbReference>
<dbReference type="Proteomes" id="UP000770717">
    <property type="component" value="Unassembled WGS sequence"/>
</dbReference>
<dbReference type="InterPro" id="IPR017972">
    <property type="entry name" value="Cyt_P450_CS"/>
</dbReference>
<comment type="cofactor">
    <cofactor evidence="1 10">
        <name>heme</name>
        <dbReference type="ChEBI" id="CHEBI:30413"/>
    </cofactor>
</comment>
<dbReference type="SUPFAM" id="SSF48264">
    <property type="entry name" value="Cytochrome P450"/>
    <property type="match status" value="1"/>
</dbReference>
<evidence type="ECO:0000256" key="12">
    <source>
        <dbReference type="SAM" id="Phobius"/>
    </source>
</evidence>
<proteinExistence type="inferred from homology"/>
<dbReference type="EMBL" id="WNTK01000008">
    <property type="protein sequence ID" value="KAG9478707.1"/>
    <property type="molecule type" value="Genomic_DNA"/>
</dbReference>
<protein>
    <submittedName>
        <fullName evidence="13">Uncharacterized protein</fullName>
    </submittedName>
</protein>
<comment type="caution">
    <text evidence="13">The sequence shown here is derived from an EMBL/GenBank/DDBJ whole genome shotgun (WGS) entry which is preliminary data.</text>
</comment>
<dbReference type="OrthoDB" id="3934656at2759"/>
<evidence type="ECO:0000313" key="14">
    <source>
        <dbReference type="Proteomes" id="UP000770717"/>
    </source>
</evidence>
<keyword evidence="12" id="KW-0812">Transmembrane</keyword>
<dbReference type="GO" id="GO:0006805">
    <property type="term" value="P:xenobiotic metabolic process"/>
    <property type="evidence" value="ECO:0007669"/>
    <property type="project" value="TreeGrafter"/>
</dbReference>
<organism evidence="13 14">
    <name type="scientific">Eleutherodactylus coqui</name>
    <name type="common">Puerto Rican coqui</name>
    <dbReference type="NCBI Taxonomy" id="57060"/>
    <lineage>
        <taxon>Eukaryota</taxon>
        <taxon>Metazoa</taxon>
        <taxon>Chordata</taxon>
        <taxon>Craniata</taxon>
        <taxon>Vertebrata</taxon>
        <taxon>Euteleostomi</taxon>
        <taxon>Amphibia</taxon>
        <taxon>Batrachia</taxon>
        <taxon>Anura</taxon>
        <taxon>Neobatrachia</taxon>
        <taxon>Hyloidea</taxon>
        <taxon>Eleutherodactylidae</taxon>
        <taxon>Eleutherodactylinae</taxon>
        <taxon>Eleutherodactylus</taxon>
        <taxon>Eleutherodactylus</taxon>
    </lineage>
</organism>
<keyword evidence="4 10" id="KW-0349">Heme</keyword>
<name>A0A8J6EZL3_ELECQ</name>
<evidence type="ECO:0000313" key="13">
    <source>
        <dbReference type="EMBL" id="KAG9478707.1"/>
    </source>
</evidence>
<keyword evidence="8 11" id="KW-0503">Monooxygenase</keyword>
<keyword evidence="5 10" id="KW-0479">Metal-binding</keyword>
<evidence type="ECO:0000256" key="3">
    <source>
        <dbReference type="ARBA" id="ARBA00010617"/>
    </source>
</evidence>
<evidence type="ECO:0000256" key="9">
    <source>
        <dbReference type="ARBA" id="ARBA00023136"/>
    </source>
</evidence>
<dbReference type="Gene3D" id="1.10.630.10">
    <property type="entry name" value="Cytochrome P450"/>
    <property type="match status" value="1"/>
</dbReference>
<evidence type="ECO:0000256" key="4">
    <source>
        <dbReference type="ARBA" id="ARBA00022617"/>
    </source>
</evidence>
<evidence type="ECO:0000256" key="1">
    <source>
        <dbReference type="ARBA" id="ARBA00001971"/>
    </source>
</evidence>
<evidence type="ECO:0000256" key="10">
    <source>
        <dbReference type="PIRSR" id="PIRSR602401-1"/>
    </source>
</evidence>
<comment type="subcellular location">
    <subcellularLocation>
        <location evidence="2">Membrane</location>
    </subcellularLocation>
</comment>
<dbReference type="PROSITE" id="PS00086">
    <property type="entry name" value="CYTOCHROME_P450"/>
    <property type="match status" value="1"/>
</dbReference>
<dbReference type="AlphaFoldDB" id="A0A8J6EZL3"/>
<sequence length="501" mass="58181">MELLSVPSFLLPFGNATCIGLAVAVLFLLIYWMKNKKGHNYPPGPFPLPLVGNTFQLDFNNLPESLSQLEKRYGKVFSLQIFFENSVVLNGYEAVKEGLVTKSEDTADRPSIPMFEHLGLHTGIAFTGYGPHWKEQRRFALYTLKNFGMGKKSMEERIREEAGYLCSAFQAHDGRPFDPFIVLTNAISNIICSIIFGDRFEYNDSSFQKMLYMLKELAELETKPITQLYKIFPWLMKVPGPHQKLFSIQRTYLHFLRAIVQKHRDTWDPAIRRDFIDAFFEEIEKNKDNPDSSFTEERLLIVMADLFVAGTDTTSNTLRWSLLMMLLHPHIQRKVHEEIDHVIGRDRLPTVEDNSKMPYTNAVIHEVQRFGNILPIALLHMTYRDTKIQGFNIPKGTTIIPNLTSVLKDKNIWKKPHQFYPEHFLDSEGQFVKNEAFIPFSAGRRMCVGELLARMDLFIIFTSLLQRFEFHIPDDQPYPRHDPVFTFNFSPHPFQVCCKER</sequence>
<dbReference type="InterPro" id="IPR008069">
    <property type="entry name" value="Cyt_P450_E_grp-I_CYP2D-like"/>
</dbReference>
<dbReference type="GO" id="GO:0016020">
    <property type="term" value="C:membrane"/>
    <property type="evidence" value="ECO:0007669"/>
    <property type="project" value="UniProtKB-SubCell"/>
</dbReference>
<evidence type="ECO:0000256" key="6">
    <source>
        <dbReference type="ARBA" id="ARBA00023002"/>
    </source>
</evidence>
<keyword evidence="6 11" id="KW-0560">Oxidoreductase</keyword>
<evidence type="ECO:0000256" key="7">
    <source>
        <dbReference type="ARBA" id="ARBA00023004"/>
    </source>
</evidence>
<dbReference type="GO" id="GO:0016712">
    <property type="term" value="F:oxidoreductase activity, acting on paired donors, with incorporation or reduction of molecular oxygen, reduced flavin or flavoprotein as one donor, and incorporation of one atom of oxygen"/>
    <property type="evidence" value="ECO:0007669"/>
    <property type="project" value="InterPro"/>
</dbReference>
<evidence type="ECO:0000256" key="2">
    <source>
        <dbReference type="ARBA" id="ARBA00004370"/>
    </source>
</evidence>
<accession>A0A8J6EZL3</accession>
<dbReference type="InterPro" id="IPR001128">
    <property type="entry name" value="Cyt_P450"/>
</dbReference>
<dbReference type="GO" id="GO:0020037">
    <property type="term" value="F:heme binding"/>
    <property type="evidence" value="ECO:0007669"/>
    <property type="project" value="InterPro"/>
</dbReference>
<dbReference type="PRINTS" id="PR00385">
    <property type="entry name" value="P450"/>
</dbReference>
<dbReference type="Pfam" id="PF00067">
    <property type="entry name" value="p450"/>
    <property type="match status" value="1"/>
</dbReference>
<dbReference type="GO" id="GO:0019369">
    <property type="term" value="P:arachidonate metabolic process"/>
    <property type="evidence" value="ECO:0007669"/>
    <property type="project" value="TreeGrafter"/>
</dbReference>
<dbReference type="PANTHER" id="PTHR24300:SF415">
    <property type="entry name" value="CYTOCHROME P450 2D20 ISOFORM X1"/>
    <property type="match status" value="1"/>
</dbReference>
<dbReference type="InterPro" id="IPR002401">
    <property type="entry name" value="Cyt_P450_E_grp-I"/>
</dbReference>